<accession>A0A2P2NHR9</accession>
<evidence type="ECO:0000313" key="1">
    <source>
        <dbReference type="EMBL" id="MBX42007.1"/>
    </source>
</evidence>
<name>A0A2P2NHR9_RHIMU</name>
<dbReference type="EMBL" id="GGEC01061523">
    <property type="protein sequence ID" value="MBX42007.1"/>
    <property type="molecule type" value="Transcribed_RNA"/>
</dbReference>
<dbReference type="AlphaFoldDB" id="A0A2P2NHR9"/>
<proteinExistence type="predicted"/>
<protein>
    <submittedName>
        <fullName evidence="1">Uncharacterized protein</fullName>
    </submittedName>
</protein>
<organism evidence="1">
    <name type="scientific">Rhizophora mucronata</name>
    <name type="common">Asiatic mangrove</name>
    <dbReference type="NCBI Taxonomy" id="61149"/>
    <lineage>
        <taxon>Eukaryota</taxon>
        <taxon>Viridiplantae</taxon>
        <taxon>Streptophyta</taxon>
        <taxon>Embryophyta</taxon>
        <taxon>Tracheophyta</taxon>
        <taxon>Spermatophyta</taxon>
        <taxon>Magnoliopsida</taxon>
        <taxon>eudicotyledons</taxon>
        <taxon>Gunneridae</taxon>
        <taxon>Pentapetalae</taxon>
        <taxon>rosids</taxon>
        <taxon>fabids</taxon>
        <taxon>Malpighiales</taxon>
        <taxon>Rhizophoraceae</taxon>
        <taxon>Rhizophora</taxon>
    </lineage>
</organism>
<reference evidence="1" key="1">
    <citation type="submission" date="2018-02" db="EMBL/GenBank/DDBJ databases">
        <title>Rhizophora mucronata_Transcriptome.</title>
        <authorList>
            <person name="Meera S.P."/>
            <person name="Sreeshan A."/>
            <person name="Augustine A."/>
        </authorList>
    </citation>
    <scope>NUCLEOTIDE SEQUENCE</scope>
    <source>
        <tissue evidence="1">Leaf</tissue>
    </source>
</reference>
<sequence>MITLSKTSCFTHLSMQEIKHTKVEMTNKAQNICREHPVATEDNRNRDPGPAPTLIRIPHLYEARDISKAKTISLS</sequence>